<dbReference type="InterPro" id="IPR001638">
    <property type="entry name" value="Solute-binding_3/MltF_N"/>
</dbReference>
<feature type="domain" description="Solute-binding protein family 3/N-terminal" evidence="5">
    <location>
        <begin position="28"/>
        <end position="248"/>
    </location>
</feature>
<proteinExistence type="inferred from homology"/>
<reference evidence="6 7" key="1">
    <citation type="submission" date="2009-07" db="EMBL/GenBank/DDBJ databases">
        <authorList>
            <person name="Madupu R."/>
            <person name="Sebastian Y."/>
            <person name="Durkin A.S."/>
            <person name="Torralba M."/>
            <person name="Methe B."/>
            <person name="Sutton G.G."/>
            <person name="Strausberg R.L."/>
            <person name="Nelson K.E."/>
        </authorList>
    </citation>
    <scope>NUCLEOTIDE SEQUENCE [LARGE SCALE GENOMIC DNA]</scope>
    <source>
        <strain evidence="6 7">RM3268</strain>
    </source>
</reference>
<gene>
    <name evidence="6" type="ORF">CAMGR0001_2052</name>
</gene>
<evidence type="ECO:0000256" key="1">
    <source>
        <dbReference type="ARBA" id="ARBA00010333"/>
    </source>
</evidence>
<feature type="signal peptide" evidence="4">
    <location>
        <begin position="1"/>
        <end position="17"/>
    </location>
</feature>
<evidence type="ECO:0000256" key="2">
    <source>
        <dbReference type="ARBA" id="ARBA00022448"/>
    </source>
</evidence>
<protein>
    <submittedName>
        <fullName evidence="6">ABC transporter, substrate-binding protein, family 3</fullName>
    </submittedName>
</protein>
<dbReference type="EMBL" id="ACYG01000032">
    <property type="protein sequence ID" value="EEV16354.1"/>
    <property type="molecule type" value="Genomic_DNA"/>
</dbReference>
<evidence type="ECO:0000256" key="4">
    <source>
        <dbReference type="SAM" id="SignalP"/>
    </source>
</evidence>
<dbReference type="InterPro" id="IPR051455">
    <property type="entry name" value="Bact_solute-bind_prot3"/>
</dbReference>
<dbReference type="OrthoDB" id="9777941at2"/>
<organism evidence="6 7">
    <name type="scientific">Campylobacter gracilis RM3268</name>
    <dbReference type="NCBI Taxonomy" id="553220"/>
    <lineage>
        <taxon>Bacteria</taxon>
        <taxon>Pseudomonadati</taxon>
        <taxon>Campylobacterota</taxon>
        <taxon>Epsilonproteobacteria</taxon>
        <taxon>Campylobacterales</taxon>
        <taxon>Campylobacteraceae</taxon>
        <taxon>Campylobacter</taxon>
    </lineage>
</organism>
<name>C8PLP2_9BACT</name>
<sequence>MKKSLFLILLSCIFALANSLSQIKQSKVIRIAVYENEPPFSRVTDNGFEGFDVELANAIGGKILGDTGGRIELIPVSAQARFPSIQNNQADMLIAAASVTEERKKNYEFSMPYLSVNSGVLTRKSDNIQKMSDLRGKKVGVIRGSTGEAFMQKDGGYNLVYCKNSSDCYKRLKSGEIDGACDDNLFVMVYPVADPSVEVNIKSLGENVFLGIAMQKGNADLAEAVNQALISLSKEGFFKKAYNDTFEPFYKGTVDKKYFLLDDIYSFF</sequence>
<evidence type="ECO:0000259" key="5">
    <source>
        <dbReference type="SMART" id="SM00062"/>
    </source>
</evidence>
<dbReference type="STRING" id="824.CGRAC_1519"/>
<feature type="chain" id="PRO_5002990035" evidence="4">
    <location>
        <begin position="18"/>
        <end position="268"/>
    </location>
</feature>
<comment type="similarity">
    <text evidence="1">Belongs to the bacterial solute-binding protein 3 family.</text>
</comment>
<dbReference type="Gene3D" id="3.40.190.10">
    <property type="entry name" value="Periplasmic binding protein-like II"/>
    <property type="match status" value="2"/>
</dbReference>
<keyword evidence="7" id="KW-1185">Reference proteome</keyword>
<dbReference type="GO" id="GO:0006865">
    <property type="term" value="P:amino acid transport"/>
    <property type="evidence" value="ECO:0007669"/>
    <property type="project" value="TreeGrafter"/>
</dbReference>
<evidence type="ECO:0000256" key="3">
    <source>
        <dbReference type="ARBA" id="ARBA00022729"/>
    </source>
</evidence>
<dbReference type="PANTHER" id="PTHR30085:SF6">
    <property type="entry name" value="ABC TRANSPORTER GLUTAMINE-BINDING PROTEIN GLNH"/>
    <property type="match status" value="1"/>
</dbReference>
<dbReference type="Pfam" id="PF00497">
    <property type="entry name" value="SBP_bac_3"/>
    <property type="match status" value="1"/>
</dbReference>
<dbReference type="PANTHER" id="PTHR30085">
    <property type="entry name" value="AMINO ACID ABC TRANSPORTER PERMEASE"/>
    <property type="match status" value="1"/>
</dbReference>
<dbReference type="eggNOG" id="COG0834">
    <property type="taxonomic scope" value="Bacteria"/>
</dbReference>
<dbReference type="Proteomes" id="UP000005709">
    <property type="component" value="Unassembled WGS sequence"/>
</dbReference>
<dbReference type="GO" id="GO:0030288">
    <property type="term" value="C:outer membrane-bounded periplasmic space"/>
    <property type="evidence" value="ECO:0007669"/>
    <property type="project" value="TreeGrafter"/>
</dbReference>
<evidence type="ECO:0000313" key="7">
    <source>
        <dbReference type="Proteomes" id="UP000005709"/>
    </source>
</evidence>
<dbReference type="SUPFAM" id="SSF53850">
    <property type="entry name" value="Periplasmic binding protein-like II"/>
    <property type="match status" value="1"/>
</dbReference>
<dbReference type="RefSeq" id="WP_005873330.1">
    <property type="nucleotide sequence ID" value="NZ_ACYG01000032.1"/>
</dbReference>
<keyword evidence="3 4" id="KW-0732">Signal</keyword>
<comment type="caution">
    <text evidence="6">The sequence shown here is derived from an EMBL/GenBank/DDBJ whole genome shotgun (WGS) entry which is preliminary data.</text>
</comment>
<dbReference type="SMART" id="SM00062">
    <property type="entry name" value="PBPb"/>
    <property type="match status" value="1"/>
</dbReference>
<evidence type="ECO:0000313" key="6">
    <source>
        <dbReference type="EMBL" id="EEV16354.1"/>
    </source>
</evidence>
<keyword evidence="2" id="KW-0813">Transport</keyword>
<dbReference type="AlphaFoldDB" id="C8PLP2"/>
<accession>C8PLP2</accession>
<dbReference type="GO" id="GO:0005576">
    <property type="term" value="C:extracellular region"/>
    <property type="evidence" value="ECO:0007669"/>
    <property type="project" value="TreeGrafter"/>
</dbReference>